<proteinExistence type="predicted"/>
<dbReference type="InterPro" id="IPR015366">
    <property type="entry name" value="S53_propep"/>
</dbReference>
<dbReference type="GO" id="GO:0004175">
    <property type="term" value="F:endopeptidase activity"/>
    <property type="evidence" value="ECO:0007669"/>
    <property type="project" value="TreeGrafter"/>
</dbReference>
<keyword evidence="4" id="KW-0378">Hydrolase</keyword>
<evidence type="ECO:0000313" key="5">
    <source>
        <dbReference type="Proteomes" id="UP000620124"/>
    </source>
</evidence>
<dbReference type="Pfam" id="PF09286">
    <property type="entry name" value="Pro-kuma_activ"/>
    <property type="match status" value="1"/>
</dbReference>
<dbReference type="PANTHER" id="PTHR14218">
    <property type="entry name" value="PROTEASE S8 TRIPEPTIDYL PEPTIDASE I CLN2"/>
    <property type="match status" value="1"/>
</dbReference>
<accession>A0A8H6XT14</accession>
<dbReference type="Proteomes" id="UP000620124">
    <property type="component" value="Unassembled WGS sequence"/>
</dbReference>
<dbReference type="GO" id="GO:0006508">
    <property type="term" value="P:proteolysis"/>
    <property type="evidence" value="ECO:0007669"/>
    <property type="project" value="UniProtKB-KW"/>
</dbReference>
<comment type="caution">
    <text evidence="4">The sequence shown here is derived from an EMBL/GenBank/DDBJ whole genome shotgun (WGS) entry which is preliminary data.</text>
</comment>
<dbReference type="SUPFAM" id="SSF54897">
    <property type="entry name" value="Protease propeptides/inhibitors"/>
    <property type="match status" value="1"/>
</dbReference>
<dbReference type="EMBL" id="JACAZI010000012">
    <property type="protein sequence ID" value="KAF7346958.1"/>
    <property type="molecule type" value="Genomic_DNA"/>
</dbReference>
<dbReference type="PANTHER" id="PTHR14218:SF15">
    <property type="entry name" value="TRIPEPTIDYL-PEPTIDASE 1"/>
    <property type="match status" value="1"/>
</dbReference>
<dbReference type="SMART" id="SM00944">
    <property type="entry name" value="Pro-kuma_activ"/>
    <property type="match status" value="1"/>
</dbReference>
<evidence type="ECO:0000313" key="4">
    <source>
        <dbReference type="EMBL" id="KAF7346958.1"/>
    </source>
</evidence>
<keyword evidence="5" id="KW-1185">Reference proteome</keyword>
<dbReference type="CDD" id="cd11377">
    <property type="entry name" value="Pro-peptidase_S53"/>
    <property type="match status" value="1"/>
</dbReference>
<sequence>MAFPKFKLLSFLSIAGVASASSMIRHKRRAALPVGFTRQGAAPASEMLTLRVGLTSNNINGLQDRLVSVSTPGSTDFHQWLSMDDVKAYVQLSPSTIDAFNSFASANGLQPNVVSPNGDWLSITLSISQATALFAANFEQFTHPNITTPLTRTLSVSLPEELIGHVEVLHPTTAFNTPTPRLASSRTARSRLSRRTIPPDSCLGPEDTITPACLQTLYSHACDPDEQHPPSDRIR</sequence>
<gene>
    <name evidence="4" type="ORF">MVEN_01448200</name>
</gene>
<evidence type="ECO:0000256" key="1">
    <source>
        <dbReference type="SAM" id="MobiDB-lite"/>
    </source>
</evidence>
<dbReference type="OrthoDB" id="2918287at2759"/>
<dbReference type="InterPro" id="IPR050819">
    <property type="entry name" value="Tripeptidyl-peptidase_I"/>
</dbReference>
<name>A0A8H6XT14_9AGAR</name>
<feature type="signal peptide" evidence="2">
    <location>
        <begin position="1"/>
        <end position="20"/>
    </location>
</feature>
<dbReference type="AlphaFoldDB" id="A0A8H6XT14"/>
<protein>
    <submittedName>
        <fullName evidence="4">Family S53 protease-like protein</fullName>
    </submittedName>
</protein>
<reference evidence="4" key="1">
    <citation type="submission" date="2020-05" db="EMBL/GenBank/DDBJ databases">
        <title>Mycena genomes resolve the evolution of fungal bioluminescence.</title>
        <authorList>
            <person name="Tsai I.J."/>
        </authorList>
    </citation>
    <scope>NUCLEOTIDE SEQUENCE</scope>
    <source>
        <strain evidence="4">CCC161011</strain>
    </source>
</reference>
<evidence type="ECO:0000259" key="3">
    <source>
        <dbReference type="SMART" id="SM00944"/>
    </source>
</evidence>
<keyword evidence="4" id="KW-0645">Protease</keyword>
<organism evidence="4 5">
    <name type="scientific">Mycena venus</name>
    <dbReference type="NCBI Taxonomy" id="2733690"/>
    <lineage>
        <taxon>Eukaryota</taxon>
        <taxon>Fungi</taxon>
        <taxon>Dikarya</taxon>
        <taxon>Basidiomycota</taxon>
        <taxon>Agaricomycotina</taxon>
        <taxon>Agaricomycetes</taxon>
        <taxon>Agaricomycetidae</taxon>
        <taxon>Agaricales</taxon>
        <taxon>Marasmiineae</taxon>
        <taxon>Mycenaceae</taxon>
        <taxon>Mycena</taxon>
    </lineage>
</organism>
<feature type="domain" description="Peptidase S53 activation" evidence="3">
    <location>
        <begin position="33"/>
        <end position="175"/>
    </location>
</feature>
<keyword evidence="2" id="KW-0732">Signal</keyword>
<feature type="region of interest" description="Disordered" evidence="1">
    <location>
        <begin position="174"/>
        <end position="204"/>
    </location>
</feature>
<evidence type="ECO:0000256" key="2">
    <source>
        <dbReference type="SAM" id="SignalP"/>
    </source>
</evidence>
<feature type="chain" id="PRO_5034334371" evidence="2">
    <location>
        <begin position="21"/>
        <end position="235"/>
    </location>
</feature>
<dbReference type="GO" id="GO:0008240">
    <property type="term" value="F:tripeptidyl-peptidase activity"/>
    <property type="evidence" value="ECO:0007669"/>
    <property type="project" value="TreeGrafter"/>
</dbReference>